<keyword evidence="1" id="KW-1133">Transmembrane helix</keyword>
<reference evidence="3" key="1">
    <citation type="submission" date="2018-08" db="EMBL/GenBank/DDBJ databases">
        <authorList>
            <person name="Jin W."/>
            <person name="Wang H."/>
            <person name="Yang Y."/>
            <person name="Li M."/>
            <person name="Liu J."/>
        </authorList>
    </citation>
    <scope>NUCLEOTIDE SEQUENCE</scope>
    <source>
        <strain evidence="3">AESS21</strain>
    </source>
</reference>
<dbReference type="Proteomes" id="UP000615687">
    <property type="component" value="Unassembled WGS sequence"/>
</dbReference>
<dbReference type="Pfam" id="PF05656">
    <property type="entry name" value="DUF805"/>
    <property type="match status" value="1"/>
</dbReference>
<dbReference type="AlphaFoldDB" id="A0A927Q4R5"/>
<evidence type="ECO:0000313" key="3">
    <source>
        <dbReference type="EMBL" id="MBS8261894.1"/>
    </source>
</evidence>
<evidence type="ECO:0000313" key="4">
    <source>
        <dbReference type="Proteomes" id="UP000615687"/>
    </source>
</evidence>
<dbReference type="Proteomes" id="UP000705379">
    <property type="component" value="Unassembled WGS sequence"/>
</dbReference>
<protein>
    <submittedName>
        <fullName evidence="3">DUF805 domain-containing protein</fullName>
    </submittedName>
</protein>
<feature type="transmembrane region" description="Helical" evidence="1">
    <location>
        <begin position="91"/>
        <end position="111"/>
    </location>
</feature>
<dbReference type="EMBL" id="QTKU01000004">
    <property type="protein sequence ID" value="MBS8261894.1"/>
    <property type="molecule type" value="Genomic_DNA"/>
</dbReference>
<comment type="caution">
    <text evidence="3">The sequence shown here is derived from an EMBL/GenBank/DDBJ whole genome shotgun (WGS) entry which is preliminary data.</text>
</comment>
<dbReference type="InterPro" id="IPR008523">
    <property type="entry name" value="DUF805"/>
</dbReference>
<sequence>MLQAADTVLAKYFTFSGRANRAEYWWWMLFMFLIGGTMYLVDAFLVAPAFGQSVTTSTGNTPASTVANLLLFLPSLTVSVRRLHDIDKSGFWLFVVFVPLIGALLLLYWSLKGGTMGSNDYGAPSY</sequence>
<dbReference type="RefSeq" id="WP_192109871.1">
    <property type="nucleotide sequence ID" value="NZ_JACYXJ010000005.1"/>
</dbReference>
<feature type="transmembrane region" description="Helical" evidence="1">
    <location>
        <begin position="24"/>
        <end position="50"/>
    </location>
</feature>
<evidence type="ECO:0000313" key="2">
    <source>
        <dbReference type="EMBL" id="MBD8877418.1"/>
    </source>
</evidence>
<feature type="transmembrane region" description="Helical" evidence="1">
    <location>
        <begin position="62"/>
        <end position="79"/>
    </location>
</feature>
<reference evidence="3" key="3">
    <citation type="journal article" date="2021" name="Microorganisms">
        <title>Bacterial Dimethylsulfoniopropionate Biosynthesis in the East China Sea.</title>
        <authorList>
            <person name="Liu J."/>
            <person name="Zhang Y."/>
            <person name="Liu J."/>
            <person name="Zhong H."/>
            <person name="Williams B.T."/>
            <person name="Zheng Y."/>
            <person name="Curson A.R.J."/>
            <person name="Sun C."/>
            <person name="Sun H."/>
            <person name="Song D."/>
            <person name="Wagner Mackenzie B."/>
            <person name="Bermejo Martinez A."/>
            <person name="Todd J.D."/>
            <person name="Zhang X.H."/>
        </authorList>
    </citation>
    <scope>NUCLEOTIDE SEQUENCE</scope>
    <source>
        <strain evidence="3">AESS21</strain>
    </source>
</reference>
<name>A0A927Q4R5_9HYPH</name>
<organism evidence="3 5">
    <name type="scientific">Roseibium polysiphoniae</name>
    <dbReference type="NCBI Taxonomy" id="2571221"/>
    <lineage>
        <taxon>Bacteria</taxon>
        <taxon>Pseudomonadati</taxon>
        <taxon>Pseudomonadota</taxon>
        <taxon>Alphaproteobacteria</taxon>
        <taxon>Hyphomicrobiales</taxon>
        <taxon>Stappiaceae</taxon>
        <taxon>Roseibium</taxon>
    </lineage>
</organism>
<keyword evidence="1" id="KW-0472">Membrane</keyword>
<keyword evidence="1" id="KW-0812">Transmembrane</keyword>
<dbReference type="EMBL" id="JACYXJ010000005">
    <property type="protein sequence ID" value="MBD8877418.1"/>
    <property type="molecule type" value="Genomic_DNA"/>
</dbReference>
<proteinExistence type="predicted"/>
<evidence type="ECO:0000313" key="5">
    <source>
        <dbReference type="Proteomes" id="UP000705379"/>
    </source>
</evidence>
<keyword evidence="4" id="KW-1185">Reference proteome</keyword>
<dbReference type="PANTHER" id="PTHR34980:SF2">
    <property type="entry name" value="INNER MEMBRANE PROTEIN YHAH-RELATED"/>
    <property type="match status" value="1"/>
</dbReference>
<evidence type="ECO:0000256" key="1">
    <source>
        <dbReference type="SAM" id="Phobius"/>
    </source>
</evidence>
<dbReference type="PANTHER" id="PTHR34980">
    <property type="entry name" value="INNER MEMBRANE PROTEIN-RELATED-RELATED"/>
    <property type="match status" value="1"/>
</dbReference>
<dbReference type="GO" id="GO:0005886">
    <property type="term" value="C:plasma membrane"/>
    <property type="evidence" value="ECO:0007669"/>
    <property type="project" value="TreeGrafter"/>
</dbReference>
<reference evidence="2 4" key="2">
    <citation type="submission" date="2020-09" db="EMBL/GenBank/DDBJ databases">
        <title>The genome sequence of type strain Labrenzia polysiphoniae KACC 19711.</title>
        <authorList>
            <person name="Liu Y."/>
        </authorList>
    </citation>
    <scope>NUCLEOTIDE SEQUENCE [LARGE SCALE GENOMIC DNA]</scope>
    <source>
        <strain evidence="2 4">KACC 19711</strain>
    </source>
</reference>
<accession>A0A927Q4R5</accession>
<gene>
    <name evidence="3" type="ORF">DYI23_16820</name>
    <name evidence="2" type="ORF">IG617_14065</name>
</gene>